<dbReference type="EMBL" id="CAUYUJ010019531">
    <property type="protein sequence ID" value="CAK0891886.1"/>
    <property type="molecule type" value="Genomic_DNA"/>
</dbReference>
<protein>
    <submittedName>
        <fullName evidence="2">Uncharacterized protein</fullName>
    </submittedName>
</protein>
<proteinExistence type="predicted"/>
<gene>
    <name evidence="2" type="ORF">PCOR1329_LOCUS71687</name>
</gene>
<reference evidence="2" key="1">
    <citation type="submission" date="2023-10" db="EMBL/GenBank/DDBJ databases">
        <authorList>
            <person name="Chen Y."/>
            <person name="Shah S."/>
            <person name="Dougan E. K."/>
            <person name="Thang M."/>
            <person name="Chan C."/>
        </authorList>
    </citation>
    <scope>NUCLEOTIDE SEQUENCE [LARGE SCALE GENOMIC DNA]</scope>
</reference>
<keyword evidence="3" id="KW-1185">Reference proteome</keyword>
<sequence>LRYQTCQRCTLARYTLKRSRCWTASAGDLLSGSRQESDEVIDQVTRVAAVGRTLLGRNTLEAEMLLQIGFSVSDILRARGFVRAERSASTSSDPGTSASSSAGEEPAAASGRRAEEEPLRGSGAAAARAGRGPLETARASRGRPRRGSPEAAPASARRPQAAAARQQPP</sequence>
<feature type="region of interest" description="Disordered" evidence="1">
    <location>
        <begin position="83"/>
        <end position="169"/>
    </location>
</feature>
<organism evidence="2 3">
    <name type="scientific">Prorocentrum cordatum</name>
    <dbReference type="NCBI Taxonomy" id="2364126"/>
    <lineage>
        <taxon>Eukaryota</taxon>
        <taxon>Sar</taxon>
        <taxon>Alveolata</taxon>
        <taxon>Dinophyceae</taxon>
        <taxon>Prorocentrales</taxon>
        <taxon>Prorocentraceae</taxon>
        <taxon>Prorocentrum</taxon>
    </lineage>
</organism>
<feature type="compositionally biased region" description="Low complexity" evidence="1">
    <location>
        <begin position="149"/>
        <end position="169"/>
    </location>
</feature>
<feature type="non-terminal residue" evidence="2">
    <location>
        <position position="169"/>
    </location>
</feature>
<feature type="compositionally biased region" description="Low complexity" evidence="1">
    <location>
        <begin position="87"/>
        <end position="111"/>
    </location>
</feature>
<feature type="compositionally biased region" description="Low complexity" evidence="1">
    <location>
        <begin position="120"/>
        <end position="132"/>
    </location>
</feature>
<name>A0ABN9WY83_9DINO</name>
<feature type="non-terminal residue" evidence="2">
    <location>
        <position position="1"/>
    </location>
</feature>
<evidence type="ECO:0000313" key="3">
    <source>
        <dbReference type="Proteomes" id="UP001189429"/>
    </source>
</evidence>
<evidence type="ECO:0000313" key="2">
    <source>
        <dbReference type="EMBL" id="CAK0891886.1"/>
    </source>
</evidence>
<dbReference type="Proteomes" id="UP001189429">
    <property type="component" value="Unassembled WGS sequence"/>
</dbReference>
<accession>A0ABN9WY83</accession>
<evidence type="ECO:0000256" key="1">
    <source>
        <dbReference type="SAM" id="MobiDB-lite"/>
    </source>
</evidence>
<comment type="caution">
    <text evidence="2">The sequence shown here is derived from an EMBL/GenBank/DDBJ whole genome shotgun (WGS) entry which is preliminary data.</text>
</comment>